<sequence length="108" mass="11458">MLTATATATAPRSLRPPAQLAGRLFAGNASDDGTWTLHVLSDSGSATLLVTRSRRALAEAMLRDAFPGHLVRADLVDALTAEWEPPDGGFVLPADLVAGWALRWALDH</sequence>
<dbReference type="EMBL" id="RBIL01000001">
    <property type="protein sequence ID" value="RKQ92641.1"/>
    <property type="molecule type" value="Genomic_DNA"/>
</dbReference>
<dbReference type="Proteomes" id="UP000278962">
    <property type="component" value="Unassembled WGS sequence"/>
</dbReference>
<reference evidence="1 2" key="1">
    <citation type="submission" date="2018-10" db="EMBL/GenBank/DDBJ databases">
        <title>Genomic Encyclopedia of Archaeal and Bacterial Type Strains, Phase II (KMG-II): from individual species to whole genera.</title>
        <authorList>
            <person name="Goeker M."/>
        </authorList>
    </citation>
    <scope>NUCLEOTIDE SEQUENCE [LARGE SCALE GENOMIC DNA]</scope>
    <source>
        <strain evidence="1 2">DSM 14954</strain>
    </source>
</reference>
<evidence type="ECO:0000313" key="2">
    <source>
        <dbReference type="Proteomes" id="UP000278962"/>
    </source>
</evidence>
<gene>
    <name evidence="1" type="ORF">C8N24_2493</name>
</gene>
<organism evidence="1 2">
    <name type="scientific">Solirubrobacter pauli</name>
    <dbReference type="NCBI Taxonomy" id="166793"/>
    <lineage>
        <taxon>Bacteria</taxon>
        <taxon>Bacillati</taxon>
        <taxon>Actinomycetota</taxon>
        <taxon>Thermoleophilia</taxon>
        <taxon>Solirubrobacterales</taxon>
        <taxon>Solirubrobacteraceae</taxon>
        <taxon>Solirubrobacter</taxon>
    </lineage>
</organism>
<accession>A0A660LID1</accession>
<proteinExistence type="predicted"/>
<dbReference type="RefSeq" id="WP_121250322.1">
    <property type="nucleotide sequence ID" value="NZ_RBIL01000001.1"/>
</dbReference>
<keyword evidence="2" id="KW-1185">Reference proteome</keyword>
<evidence type="ECO:0000313" key="1">
    <source>
        <dbReference type="EMBL" id="RKQ92641.1"/>
    </source>
</evidence>
<comment type="caution">
    <text evidence="1">The sequence shown here is derived from an EMBL/GenBank/DDBJ whole genome shotgun (WGS) entry which is preliminary data.</text>
</comment>
<dbReference type="OrthoDB" id="9969231at2"/>
<protein>
    <submittedName>
        <fullName evidence="1">Uncharacterized protein</fullName>
    </submittedName>
</protein>
<name>A0A660LID1_9ACTN</name>
<dbReference type="AlphaFoldDB" id="A0A660LID1"/>